<dbReference type="PROSITE" id="PS50994">
    <property type="entry name" value="INTEGRASE"/>
    <property type="match status" value="1"/>
</dbReference>
<keyword evidence="10" id="KW-0862">Zinc</keyword>
<keyword evidence="9" id="KW-0695">RNA-directed DNA polymerase</keyword>
<dbReference type="CDD" id="cd09272">
    <property type="entry name" value="RNase_HI_RT_Ty1"/>
    <property type="match status" value="1"/>
</dbReference>
<dbReference type="STRING" id="139825.A0A401GH23"/>
<dbReference type="InterPro" id="IPR012337">
    <property type="entry name" value="RNaseH-like_sf"/>
</dbReference>
<keyword evidence="7" id="KW-0378">Hydrolase</keyword>
<evidence type="ECO:0000259" key="13">
    <source>
        <dbReference type="PROSITE" id="PS50158"/>
    </source>
</evidence>
<evidence type="ECO:0000256" key="5">
    <source>
        <dbReference type="ARBA" id="ARBA00022750"/>
    </source>
</evidence>
<keyword evidence="8" id="KW-0694">RNA-binding</keyword>
<keyword evidence="2" id="KW-0808">Transferase</keyword>
<evidence type="ECO:0000256" key="4">
    <source>
        <dbReference type="ARBA" id="ARBA00022722"/>
    </source>
</evidence>
<feature type="domain" description="Integrase catalytic" evidence="15">
    <location>
        <begin position="479"/>
        <end position="659"/>
    </location>
</feature>
<keyword evidence="3" id="KW-0548">Nucleotidyltransferase</keyword>
<feature type="domain" description="Reverse transcriptase" evidence="14">
    <location>
        <begin position="1"/>
        <end position="68"/>
    </location>
</feature>
<keyword evidence="4" id="KW-0540">Nuclease</keyword>
<evidence type="ECO:0000256" key="12">
    <source>
        <dbReference type="SAM" id="MobiDB-lite"/>
    </source>
</evidence>
<dbReference type="InterPro" id="IPR043128">
    <property type="entry name" value="Rev_trsase/Diguanyl_cyclase"/>
</dbReference>
<dbReference type="PANTHER" id="PTHR37984:SF5">
    <property type="entry name" value="PROTEIN NYNRIN-LIKE"/>
    <property type="match status" value="1"/>
</dbReference>
<dbReference type="SUPFAM" id="SSF57756">
    <property type="entry name" value="Retrovirus zinc finger-like domains"/>
    <property type="match status" value="1"/>
</dbReference>
<keyword evidence="10" id="KW-0863">Zinc-finger</keyword>
<dbReference type="InterPro" id="IPR001584">
    <property type="entry name" value="Integrase_cat-core"/>
</dbReference>
<dbReference type="GO" id="GO:0005634">
    <property type="term" value="C:nucleus"/>
    <property type="evidence" value="ECO:0007669"/>
    <property type="project" value="UniProtKB-ARBA"/>
</dbReference>
<dbReference type="PROSITE" id="PS50158">
    <property type="entry name" value="ZF_CCHC"/>
    <property type="match status" value="2"/>
</dbReference>
<dbReference type="InterPro" id="IPR001878">
    <property type="entry name" value="Znf_CCHC"/>
</dbReference>
<organism evidence="16 17">
    <name type="scientific">Sparassis crispa</name>
    <dbReference type="NCBI Taxonomy" id="139825"/>
    <lineage>
        <taxon>Eukaryota</taxon>
        <taxon>Fungi</taxon>
        <taxon>Dikarya</taxon>
        <taxon>Basidiomycota</taxon>
        <taxon>Agaricomycotina</taxon>
        <taxon>Agaricomycetes</taxon>
        <taxon>Polyporales</taxon>
        <taxon>Sparassidaceae</taxon>
        <taxon>Sparassis</taxon>
    </lineage>
</organism>
<dbReference type="InterPro" id="IPR000477">
    <property type="entry name" value="RT_dom"/>
</dbReference>
<dbReference type="Pfam" id="PF00078">
    <property type="entry name" value="RVT_1"/>
    <property type="match status" value="1"/>
</dbReference>
<keyword evidence="5" id="KW-0645">Protease</keyword>
<feature type="domain" description="CCHC-type" evidence="13">
    <location>
        <begin position="1016"/>
        <end position="1031"/>
    </location>
</feature>
<dbReference type="GO" id="GO:0003964">
    <property type="term" value="F:RNA-directed DNA polymerase activity"/>
    <property type="evidence" value="ECO:0007669"/>
    <property type="project" value="UniProtKB-KW"/>
</dbReference>
<dbReference type="SMART" id="SM00343">
    <property type="entry name" value="ZnF_C2HC"/>
    <property type="match status" value="2"/>
</dbReference>
<feature type="region of interest" description="Disordered" evidence="12">
    <location>
        <begin position="1321"/>
        <end position="1422"/>
    </location>
</feature>
<dbReference type="InterPro" id="IPR036397">
    <property type="entry name" value="RNaseH_sf"/>
</dbReference>
<keyword evidence="5" id="KW-0064">Aspartyl protease</keyword>
<evidence type="ECO:0000256" key="3">
    <source>
        <dbReference type="ARBA" id="ARBA00022695"/>
    </source>
</evidence>
<feature type="domain" description="CCHC-type" evidence="13">
    <location>
        <begin position="1037"/>
        <end position="1051"/>
    </location>
</feature>
<dbReference type="Proteomes" id="UP000287166">
    <property type="component" value="Unassembled WGS sequence"/>
</dbReference>
<dbReference type="Pfam" id="PF07727">
    <property type="entry name" value="RVT_2"/>
    <property type="match status" value="1"/>
</dbReference>
<protein>
    <recommendedName>
        <fullName evidence="18">Reverse transcriptase</fullName>
    </recommendedName>
</protein>
<feature type="region of interest" description="Disordered" evidence="12">
    <location>
        <begin position="814"/>
        <end position="836"/>
    </location>
</feature>
<dbReference type="OrthoDB" id="3344688at2759"/>
<dbReference type="Gene3D" id="4.10.60.10">
    <property type="entry name" value="Zinc finger, CCHC-type"/>
    <property type="match status" value="1"/>
</dbReference>
<keyword evidence="17" id="KW-1185">Reference proteome</keyword>
<name>A0A401GH23_9APHY</name>
<comment type="caution">
    <text evidence="16">The sequence shown here is derived from an EMBL/GenBank/DDBJ whole genome shotgun (WGS) entry which is preliminary data.</text>
</comment>
<accession>A0A401GH23</accession>
<dbReference type="GO" id="GO:0004519">
    <property type="term" value="F:endonuclease activity"/>
    <property type="evidence" value="ECO:0007669"/>
    <property type="project" value="UniProtKB-KW"/>
</dbReference>
<dbReference type="PANTHER" id="PTHR37984">
    <property type="entry name" value="PROTEIN CBG26694"/>
    <property type="match status" value="1"/>
</dbReference>
<dbReference type="InParanoid" id="A0A401GH23"/>
<evidence type="ECO:0000256" key="7">
    <source>
        <dbReference type="ARBA" id="ARBA00022801"/>
    </source>
</evidence>
<dbReference type="GeneID" id="38778338"/>
<dbReference type="InterPro" id="IPR043502">
    <property type="entry name" value="DNA/RNA_pol_sf"/>
</dbReference>
<dbReference type="FunFam" id="3.30.70.270:FF:000020">
    <property type="entry name" value="Transposon Tf2-6 polyprotein-like Protein"/>
    <property type="match status" value="1"/>
</dbReference>
<dbReference type="RefSeq" id="XP_027612334.1">
    <property type="nucleotide sequence ID" value="XM_027756533.1"/>
</dbReference>
<evidence type="ECO:0008006" key="18">
    <source>
        <dbReference type="Google" id="ProtNLM"/>
    </source>
</evidence>
<reference evidence="16 17" key="1">
    <citation type="journal article" date="2018" name="Sci. Rep.">
        <title>Genome sequence of the cauliflower mushroom Sparassis crispa (Hanabiratake) and its association with beneficial usage.</title>
        <authorList>
            <person name="Kiyama R."/>
            <person name="Furutani Y."/>
            <person name="Kawaguchi K."/>
            <person name="Nakanishi T."/>
        </authorList>
    </citation>
    <scope>NUCLEOTIDE SEQUENCE [LARGE SCALE GENOMIC DNA]</scope>
</reference>
<evidence type="ECO:0000313" key="16">
    <source>
        <dbReference type="EMBL" id="GBE81421.1"/>
    </source>
</evidence>
<evidence type="ECO:0000256" key="1">
    <source>
        <dbReference type="ARBA" id="ARBA00022664"/>
    </source>
</evidence>
<evidence type="ECO:0000256" key="11">
    <source>
        <dbReference type="SAM" id="Coils"/>
    </source>
</evidence>
<evidence type="ECO:0000256" key="8">
    <source>
        <dbReference type="ARBA" id="ARBA00022884"/>
    </source>
</evidence>
<dbReference type="Pfam" id="PF22936">
    <property type="entry name" value="Pol_BBD"/>
    <property type="match status" value="1"/>
</dbReference>
<dbReference type="InterPro" id="IPR036875">
    <property type="entry name" value="Znf_CCHC_sf"/>
</dbReference>
<dbReference type="InterPro" id="IPR054722">
    <property type="entry name" value="PolX-like_BBD"/>
</dbReference>
<dbReference type="Pfam" id="PF17917">
    <property type="entry name" value="RT_RNaseH"/>
    <property type="match status" value="1"/>
</dbReference>
<keyword evidence="10" id="KW-0479">Metal-binding</keyword>
<dbReference type="InterPro" id="IPR041373">
    <property type="entry name" value="RT_RNaseH"/>
</dbReference>
<dbReference type="Pfam" id="PF25597">
    <property type="entry name" value="SH3_retrovirus"/>
    <property type="match status" value="1"/>
</dbReference>
<dbReference type="InterPro" id="IPR013103">
    <property type="entry name" value="RVT_2"/>
</dbReference>
<evidence type="ECO:0000256" key="10">
    <source>
        <dbReference type="PROSITE-ProRule" id="PRU00047"/>
    </source>
</evidence>
<dbReference type="Pfam" id="PF17921">
    <property type="entry name" value="Integrase_H2C2"/>
    <property type="match status" value="1"/>
</dbReference>
<feature type="coiled-coil region" evidence="11">
    <location>
        <begin position="668"/>
        <end position="710"/>
    </location>
</feature>
<proteinExistence type="predicted"/>
<dbReference type="GO" id="GO:0004190">
    <property type="term" value="F:aspartic-type endopeptidase activity"/>
    <property type="evidence" value="ECO:0007669"/>
    <property type="project" value="UniProtKB-KW"/>
</dbReference>
<dbReference type="Gene3D" id="3.30.70.270">
    <property type="match status" value="2"/>
</dbReference>
<keyword evidence="11" id="KW-0175">Coiled coil</keyword>
<evidence type="ECO:0000259" key="14">
    <source>
        <dbReference type="PROSITE" id="PS50878"/>
    </source>
</evidence>
<evidence type="ECO:0000256" key="2">
    <source>
        <dbReference type="ARBA" id="ARBA00022679"/>
    </source>
</evidence>
<dbReference type="PROSITE" id="PS50878">
    <property type="entry name" value="RT_POL"/>
    <property type="match status" value="1"/>
</dbReference>
<dbReference type="GO" id="GO:0015074">
    <property type="term" value="P:DNA integration"/>
    <property type="evidence" value="ECO:0007669"/>
    <property type="project" value="InterPro"/>
</dbReference>
<evidence type="ECO:0000256" key="6">
    <source>
        <dbReference type="ARBA" id="ARBA00022759"/>
    </source>
</evidence>
<evidence type="ECO:0000313" key="17">
    <source>
        <dbReference type="Proteomes" id="UP000287166"/>
    </source>
</evidence>
<dbReference type="Gene3D" id="3.10.20.370">
    <property type="match status" value="1"/>
</dbReference>
<sequence length="1970" mass="223306">MMNDVLRNQLDKFAMVYLDDIIIYSPTLEQHIQHVDAILSTLATHELILNEAKCIWGATKLLYLGHIISAEGIRPNPDKISAILTWPRPQTITQLRGFLNIAGYYRRFIRSFAKTAGALYSLLKGRPQKGSTIEWPESCAQAFQNLKQHLTSPPLLIYPVPWRVFVIDSDASGECIGGVLQQTSYPLEASTEGGRNSDSSDTRFEFRDRNLRPIAYESRRLTPTEQRYSAQEREMLAIDYLLQKWRAYIEGSPIVVRTDHESLKYFLTQKSLGRHLQRFADNIAHFDVKIVYRPGKHQLAADALSRRDGEDILDSDTLGPLFAHPMTVAPAPTLPRTNSADLIFGSEEWLYCNNHAEPAPKSSREQTEEPRSVYQTLKKWYDSLRAKADSGDSSPDQRGFFMRGDVMYRLLDNKVLVVPMNFEQSEMLVRNVHQDLGHLGFRPVVEAIKDRAWLPDLSEVVDFVIRTCDHCQFSHSGPVPTQPLHPLPRVGAWSRWALDFVGPLPRTAAGNAYLLTTMDHGTGWTYTDPLPQRSKEAVVSMLKKIITAHGKPLSILTDNGEEFISYLVQNFLHRLSVNYLRTTPYHPQTNGRLERFNYELEEMLMRYCAPNSQGNWDTYVDDALLAHRAHINRRSGTSAFYLTYGCTPRLPHDLVADTIQVPPTDEEIGQLQNERLEHIQDLERLREEANERARHRLEEQAERRESSYRERALGIGDLVLRRSEPDSKIHPRWDGPFIIRDVTDKNTYQLSTRNGYILRRLYNGERLKRYLPSKLDPEPPLCNAYRIPLLKEDNWLPWKRRVEAILNDKGLQEYVTGKTPKPQPSNDPANRAAREAEISAWGEKDLKAQNVIVLSLGDSQMMHIAGAETARAMWEQLRTVKEQRGQHGILALCRRFYRMQAKEEDNISSHITQLRQIQEQLHLMGKVVSDEDFRLILATSLPESWDSFLSSYFGAVGGNVGAEGADNVRPQLTSQELIAIILDENRRRHERGERGQSSDQAMVAKGKKRPFGEYKKCSICGKPGHLGNECRHRDKVKCMNCGKFGHKATDCWAKGGGKAGQGPPMKRQKTERAYEACEVESKEDEAKIAYDNDSDTVSLGSDGEIASFYEWFADSGTTSHITNRREVFATYQALEDHAITGIGPQPTQALGRGMVDVESKVGDRKVKFRLHSVLYAPTAPNSLLSITRLDDAGGRVLMVYIKNRSPTQALNGATPEEKWNGTKPNISYLQEFGSPVWVLTEDATLSKLAPRANKYIFVGYMDGPKAIKYYDAHTRQIKISRNFQFSSNSPDHLPGNAPHVPQEQIGSDVPILTAQREGEQNIFPGTLPSNASDVPHAERRPEVPNLTTTADVQREGELGTSAPQSPAKNPRKRRQDDDPDQREESGTDAPSQPRRTRRKTVQHDYRLMHNPEADEDLDNDPDKSNAELVYIAMSAHGNADADEPKTLSDAKRSLEWPKWEQAVQTELNQLQGMETWELVEPPEDRKPVGNKWVLVKKTNKEGEIIKYKARLVVKGYSQIPGMDYTETFAPVVRLETIRAILGLAAILDWEIGQMDVKGAYLNGTLKEEVYMRQPEGYSDGTYRVCKLKKTLYGLKQSGREWNIVLNRKLLDAGFKRLFSDPCAYIRIKGDKIEIVTVWVDDLLIFTNDCALMDQLKRELRNMFEVTDLGEPRKIVGIEIERDRSKRTIKISQTKYIESILHKNGLTNANTVGMPLDPNTVLEKEEPETDDECNRDNGYASLVGSLMYAAIATRPDIAHAVQRLSSFTANPGMAHWTAAKRVLRYLSGTRELGIIYGPIADVKPEDQSIFVGYSDADYANDIRDRKSISGYLFKLGNGTITWSSKKQTTVASSTTEAEYMASAEAAKEAVWLRTLFKEIGFEQQDPTILFEDNTAAISIARDPQFHAKSKHFDVKHHYVREKLRDKYIDIHYCPTEDMIADILTKSLPKPRHEKLTKKLGMPIGLRGSVGK</sequence>
<dbReference type="EMBL" id="BFAD01000003">
    <property type="protein sequence ID" value="GBE81421.1"/>
    <property type="molecule type" value="Genomic_DNA"/>
</dbReference>
<gene>
    <name evidence="16" type="ORF">SCP_0311500</name>
</gene>
<dbReference type="InterPro" id="IPR041588">
    <property type="entry name" value="Integrase_H2C2"/>
</dbReference>
<feature type="compositionally biased region" description="Basic and acidic residues" evidence="12">
    <location>
        <begin position="1401"/>
        <end position="1412"/>
    </location>
</feature>
<dbReference type="Gene3D" id="3.30.420.10">
    <property type="entry name" value="Ribonuclease H-like superfamily/Ribonuclease H"/>
    <property type="match status" value="1"/>
</dbReference>
<dbReference type="Pfam" id="PF14223">
    <property type="entry name" value="Retrotran_gag_2"/>
    <property type="match status" value="1"/>
</dbReference>
<dbReference type="Pfam" id="PF00665">
    <property type="entry name" value="rve"/>
    <property type="match status" value="1"/>
</dbReference>
<dbReference type="InterPro" id="IPR057670">
    <property type="entry name" value="SH3_retrovirus"/>
</dbReference>
<dbReference type="SUPFAM" id="SSF53098">
    <property type="entry name" value="Ribonuclease H-like"/>
    <property type="match status" value="1"/>
</dbReference>
<dbReference type="GO" id="GO:0008270">
    <property type="term" value="F:zinc ion binding"/>
    <property type="evidence" value="ECO:0007669"/>
    <property type="project" value="UniProtKB-KW"/>
</dbReference>
<dbReference type="GO" id="GO:0003723">
    <property type="term" value="F:RNA binding"/>
    <property type="evidence" value="ECO:0007669"/>
    <property type="project" value="UniProtKB-KW"/>
</dbReference>
<dbReference type="CDD" id="cd09274">
    <property type="entry name" value="RNase_HI_RT_Ty3"/>
    <property type="match status" value="1"/>
</dbReference>
<dbReference type="GO" id="GO:0006397">
    <property type="term" value="P:mRNA processing"/>
    <property type="evidence" value="ECO:0007669"/>
    <property type="project" value="UniProtKB-KW"/>
</dbReference>
<dbReference type="SUPFAM" id="SSF56672">
    <property type="entry name" value="DNA/RNA polymerases"/>
    <property type="match status" value="2"/>
</dbReference>
<dbReference type="InterPro" id="IPR050951">
    <property type="entry name" value="Retrovirus_Pol_polyprotein"/>
</dbReference>
<keyword evidence="1" id="KW-0507">mRNA processing</keyword>
<keyword evidence="6" id="KW-0255">Endonuclease</keyword>
<evidence type="ECO:0000259" key="15">
    <source>
        <dbReference type="PROSITE" id="PS50994"/>
    </source>
</evidence>
<dbReference type="Gene3D" id="1.10.340.70">
    <property type="match status" value="1"/>
</dbReference>
<evidence type="ECO:0000256" key="9">
    <source>
        <dbReference type="ARBA" id="ARBA00022918"/>
    </source>
</evidence>